<dbReference type="Proteomes" id="UP000290759">
    <property type="component" value="Unassembled WGS sequence"/>
</dbReference>
<evidence type="ECO:0000313" key="4">
    <source>
        <dbReference type="Proteomes" id="UP000290759"/>
    </source>
</evidence>
<sequence>MAKTFVYVSAAEDGVIDRYEMDRSSGVLTPLGETKAGKLVMPTALSPTHPMLYAVVRSLPTHVVTYAIDPATGDLKEFASAPLPDSMPYVSTDRTGRFLFTASYGGDKVAVNPIDPDGAVRSASIQVLPTGKNAHSIMPDRTNRFVYAANLGSDQVLQYRLDVATGSLTPNDPPLVKTQPNNGPRHPAFSPDGRYVYYLCELTGMVLQFAIDPDKGTLTALDSVATVPAYSGLVAGVAREAMASTATSGANTVAAGDDGRPKIWAADIALTPDGRFVYTTERTKSHLAQLSVASSTGRLTYARNYPTEEQPRGIRIDPTGSYLVATGETSDRVSTYRIDKATGDLTLVGRTPVGRDANWVEIVDLP</sequence>
<reference evidence="3 4" key="1">
    <citation type="submission" date="2018-12" db="EMBL/GenBank/DDBJ databases">
        <authorList>
            <person name="Grouzdev D.S."/>
            <person name="Krutkina M.S."/>
        </authorList>
    </citation>
    <scope>NUCLEOTIDE SEQUENCE [LARGE SCALE GENOMIC DNA]</scope>
    <source>
        <strain evidence="3 4">RmlP026</strain>
    </source>
</reference>
<keyword evidence="2" id="KW-0119">Carbohydrate metabolism</keyword>
<keyword evidence="4" id="KW-1185">Reference proteome</keyword>
<dbReference type="GO" id="GO:0005829">
    <property type="term" value="C:cytosol"/>
    <property type="evidence" value="ECO:0007669"/>
    <property type="project" value="TreeGrafter"/>
</dbReference>
<evidence type="ECO:0000256" key="1">
    <source>
        <dbReference type="ARBA" id="ARBA00005564"/>
    </source>
</evidence>
<organism evidence="3 4">
    <name type="scientific">Lichenibacterium minor</name>
    <dbReference type="NCBI Taxonomy" id="2316528"/>
    <lineage>
        <taxon>Bacteria</taxon>
        <taxon>Pseudomonadati</taxon>
        <taxon>Pseudomonadota</taxon>
        <taxon>Alphaproteobacteria</taxon>
        <taxon>Hyphomicrobiales</taxon>
        <taxon>Lichenihabitantaceae</taxon>
        <taxon>Lichenibacterium</taxon>
    </lineage>
</organism>
<dbReference type="OrthoDB" id="9790815at2"/>
<proteinExistence type="inferred from homology"/>
<name>A0A4Q2U1X6_9HYPH</name>
<keyword evidence="2" id="KW-0313">Glucose metabolism</keyword>
<dbReference type="InterPro" id="IPR019405">
    <property type="entry name" value="Lactonase_7-beta_prop"/>
</dbReference>
<dbReference type="EMBL" id="QYBB01000032">
    <property type="protein sequence ID" value="RYC30110.1"/>
    <property type="molecule type" value="Genomic_DNA"/>
</dbReference>
<reference evidence="3 4" key="2">
    <citation type="submission" date="2019-02" db="EMBL/GenBank/DDBJ databases">
        <title>'Lichenibacterium ramalinii' gen. nov. sp. nov., 'Lichenibacterium minor' gen. nov. sp. nov.</title>
        <authorList>
            <person name="Pankratov T."/>
        </authorList>
    </citation>
    <scope>NUCLEOTIDE SEQUENCE [LARGE SCALE GENOMIC DNA]</scope>
    <source>
        <strain evidence="3 4">RmlP026</strain>
    </source>
</reference>
<dbReference type="GO" id="GO:0006006">
    <property type="term" value="P:glucose metabolic process"/>
    <property type="evidence" value="ECO:0007669"/>
    <property type="project" value="UniProtKB-KW"/>
</dbReference>
<gene>
    <name evidence="3" type="ORF">D3273_20505</name>
</gene>
<dbReference type="InterPro" id="IPR015943">
    <property type="entry name" value="WD40/YVTN_repeat-like_dom_sf"/>
</dbReference>
<dbReference type="GO" id="GO:0017057">
    <property type="term" value="F:6-phosphogluconolactonase activity"/>
    <property type="evidence" value="ECO:0007669"/>
    <property type="project" value="TreeGrafter"/>
</dbReference>
<dbReference type="Gene3D" id="2.130.10.10">
    <property type="entry name" value="YVTN repeat-like/Quinoprotein amine dehydrogenase"/>
    <property type="match status" value="1"/>
</dbReference>
<dbReference type="Pfam" id="PF10282">
    <property type="entry name" value="Lactonase"/>
    <property type="match status" value="1"/>
</dbReference>
<dbReference type="SUPFAM" id="SSF50974">
    <property type="entry name" value="Nitrous oxide reductase, N-terminal domain"/>
    <property type="match status" value="1"/>
</dbReference>
<protein>
    <submittedName>
        <fullName evidence="3">Lactonase family protein</fullName>
    </submittedName>
</protein>
<dbReference type="InterPro" id="IPR050282">
    <property type="entry name" value="Cycloisomerase_2"/>
</dbReference>
<comment type="similarity">
    <text evidence="1">Belongs to the cycloisomerase 2 family.</text>
</comment>
<evidence type="ECO:0000256" key="2">
    <source>
        <dbReference type="ARBA" id="ARBA00022526"/>
    </source>
</evidence>
<evidence type="ECO:0000313" key="3">
    <source>
        <dbReference type="EMBL" id="RYC30110.1"/>
    </source>
</evidence>
<dbReference type="AlphaFoldDB" id="A0A4Q2U1X6"/>
<accession>A0A4Q2U1X6</accession>
<dbReference type="InterPro" id="IPR011045">
    <property type="entry name" value="N2O_reductase_N"/>
</dbReference>
<comment type="caution">
    <text evidence="3">The sequence shown here is derived from an EMBL/GenBank/DDBJ whole genome shotgun (WGS) entry which is preliminary data.</text>
</comment>
<dbReference type="PANTHER" id="PTHR30344:SF1">
    <property type="entry name" value="6-PHOSPHOGLUCONOLACTONASE"/>
    <property type="match status" value="1"/>
</dbReference>
<dbReference type="PANTHER" id="PTHR30344">
    <property type="entry name" value="6-PHOSPHOGLUCONOLACTONASE-RELATED"/>
    <property type="match status" value="1"/>
</dbReference>